<proteinExistence type="predicted"/>
<comment type="caution">
    <text evidence="2">The sequence shown here is derived from an EMBL/GenBank/DDBJ whole genome shotgun (WGS) entry which is preliminary data.</text>
</comment>
<dbReference type="SUPFAM" id="SSF50447">
    <property type="entry name" value="Translation proteins"/>
    <property type="match status" value="1"/>
</dbReference>
<name>A0A1F5GZR8_9BACT</name>
<dbReference type="EMBL" id="MFBO01000035">
    <property type="protein sequence ID" value="OGD97294.1"/>
    <property type="molecule type" value="Genomic_DNA"/>
</dbReference>
<organism evidence="2 3">
    <name type="scientific">Candidatus Curtissbacteria bacterium RIFCSPLOWO2_01_FULL_38_11b</name>
    <dbReference type="NCBI Taxonomy" id="1797725"/>
    <lineage>
        <taxon>Bacteria</taxon>
        <taxon>Candidatus Curtissiibacteriota</taxon>
    </lineage>
</organism>
<reference evidence="2 3" key="1">
    <citation type="journal article" date="2016" name="Nat. Commun.">
        <title>Thousands of microbial genomes shed light on interconnected biogeochemical processes in an aquifer system.</title>
        <authorList>
            <person name="Anantharaman K."/>
            <person name="Brown C.T."/>
            <person name="Hug L.A."/>
            <person name="Sharon I."/>
            <person name="Castelle C.J."/>
            <person name="Probst A.J."/>
            <person name="Thomas B.C."/>
            <person name="Singh A."/>
            <person name="Wilkins M.J."/>
            <person name="Karaoz U."/>
            <person name="Brodie E.L."/>
            <person name="Williams K.H."/>
            <person name="Hubbard S.S."/>
            <person name="Banfield J.F."/>
        </authorList>
    </citation>
    <scope>NUCLEOTIDE SEQUENCE [LARGE SCALE GENOMIC DNA]</scope>
</reference>
<feature type="domain" description="Translation elongation factor EFTu-like" evidence="1">
    <location>
        <begin position="18"/>
        <end position="72"/>
    </location>
</feature>
<dbReference type="Gene3D" id="2.40.30.10">
    <property type="entry name" value="Translation factors"/>
    <property type="match status" value="1"/>
</dbReference>
<dbReference type="AlphaFoldDB" id="A0A1F5GZR8"/>
<evidence type="ECO:0000259" key="1">
    <source>
        <dbReference type="Pfam" id="PF03144"/>
    </source>
</evidence>
<dbReference type="Pfam" id="PF03144">
    <property type="entry name" value="GTP_EFTU_D2"/>
    <property type="match status" value="1"/>
</dbReference>
<gene>
    <name evidence="2" type="ORF">A3A49_01175</name>
</gene>
<dbReference type="InterPro" id="IPR004161">
    <property type="entry name" value="EFTu-like_2"/>
</dbReference>
<protein>
    <recommendedName>
        <fullName evidence="1">Translation elongation factor EFTu-like domain-containing protein</fullName>
    </recommendedName>
</protein>
<evidence type="ECO:0000313" key="2">
    <source>
        <dbReference type="EMBL" id="OGD97294.1"/>
    </source>
</evidence>
<evidence type="ECO:0000313" key="3">
    <source>
        <dbReference type="Proteomes" id="UP000176740"/>
    </source>
</evidence>
<dbReference type="GO" id="GO:0005525">
    <property type="term" value="F:GTP binding"/>
    <property type="evidence" value="ECO:0007669"/>
    <property type="project" value="InterPro"/>
</dbReference>
<accession>A0A1F5GZR8</accession>
<sequence length="84" mass="9275">MANQKVGTITHYYDKIAVAVAKLTKGDLKKGDTIKITDKDGNEFKQQVKSMQIEHADIEIAKAGDEFGIKVDKAVKKNSNIVKI</sequence>
<dbReference type="InterPro" id="IPR009000">
    <property type="entry name" value="Transl_B-barrel_sf"/>
</dbReference>
<dbReference type="STRING" id="1797725.A3A49_01175"/>
<dbReference type="Proteomes" id="UP000176740">
    <property type="component" value="Unassembled WGS sequence"/>
</dbReference>